<dbReference type="Gene3D" id="2.40.40.10">
    <property type="entry name" value="RlpA-like domain"/>
    <property type="match status" value="1"/>
</dbReference>
<dbReference type="SUPFAM" id="SSF50685">
    <property type="entry name" value="Barwin-like endoglucanases"/>
    <property type="match status" value="1"/>
</dbReference>
<evidence type="ECO:0000313" key="3">
    <source>
        <dbReference type="EMBL" id="SFY37704.1"/>
    </source>
</evidence>
<feature type="compositionally biased region" description="Low complexity" evidence="2">
    <location>
        <begin position="76"/>
        <end position="85"/>
    </location>
</feature>
<feature type="region of interest" description="Disordered" evidence="2">
    <location>
        <begin position="44"/>
        <end position="135"/>
    </location>
</feature>
<accession>A0A1K2ES12</accession>
<dbReference type="EMBL" id="FPJO01000021">
    <property type="protein sequence ID" value="SFY37704.1"/>
    <property type="molecule type" value="Genomic_DNA"/>
</dbReference>
<dbReference type="InterPro" id="IPR036908">
    <property type="entry name" value="RlpA-like_sf"/>
</dbReference>
<dbReference type="STRING" id="1893.SAMN02787144_1021103"/>
<evidence type="ECO:0000256" key="1">
    <source>
        <dbReference type="ARBA" id="ARBA00022729"/>
    </source>
</evidence>
<feature type="compositionally biased region" description="Pro residues" evidence="2">
    <location>
        <begin position="86"/>
        <end position="118"/>
    </location>
</feature>
<feature type="compositionally biased region" description="Low complexity" evidence="2">
    <location>
        <begin position="119"/>
        <end position="129"/>
    </location>
</feature>
<dbReference type="Proteomes" id="UP000181909">
    <property type="component" value="Unassembled WGS sequence"/>
</dbReference>
<organism evidence="3 4">
    <name type="scientific">Streptomyces atratus</name>
    <dbReference type="NCBI Taxonomy" id="1893"/>
    <lineage>
        <taxon>Bacteria</taxon>
        <taxon>Bacillati</taxon>
        <taxon>Actinomycetota</taxon>
        <taxon>Actinomycetes</taxon>
        <taxon>Kitasatosporales</taxon>
        <taxon>Streptomycetaceae</taxon>
        <taxon>Streptomyces</taxon>
    </lineage>
</organism>
<dbReference type="InterPro" id="IPR051477">
    <property type="entry name" value="Expansin_CellWall"/>
</dbReference>
<dbReference type="CDD" id="cd22191">
    <property type="entry name" value="DPBB_RlpA_EXP_N-like"/>
    <property type="match status" value="1"/>
</dbReference>
<proteinExistence type="predicted"/>
<evidence type="ECO:0008006" key="5">
    <source>
        <dbReference type="Google" id="ProtNLM"/>
    </source>
</evidence>
<dbReference type="PANTHER" id="PTHR31836:SF28">
    <property type="entry name" value="SRCR DOMAIN-CONTAINING PROTEIN-RELATED"/>
    <property type="match status" value="1"/>
</dbReference>
<evidence type="ECO:0000313" key="4">
    <source>
        <dbReference type="Proteomes" id="UP000181909"/>
    </source>
</evidence>
<dbReference type="AlphaFoldDB" id="A0A1K2ES12"/>
<reference evidence="3 4" key="1">
    <citation type="submission" date="2016-11" db="EMBL/GenBank/DDBJ databases">
        <authorList>
            <person name="Jaros S."/>
            <person name="Januszkiewicz K."/>
            <person name="Wedrychowicz H."/>
        </authorList>
    </citation>
    <scope>NUCLEOTIDE SEQUENCE [LARGE SCALE GENOMIC DNA]</scope>
    <source>
        <strain evidence="3 4">OK807</strain>
    </source>
</reference>
<gene>
    <name evidence="3" type="ORF">SAMN02787144_1021103</name>
</gene>
<sequence>MLRIRVVRNVTFREGTLRAKIAKIAAATLLAVGSAAVIVATASASEDTETPVPASSASGQPEPAPTLTESPRSTLAPEPGSTTASPPEPGSTTTPPPDQSRTTEPPPEPGQTTTPPPEQGESPEQPSQSYSGAASFFSANGVPGACGQAIRDSDFVVALDHRMFGSGSSESPQCGRKVVVTHNGKSITATVLDASPSTSDMYGLDLTPGAYEALASLDQGTIDVTWRFVE</sequence>
<evidence type="ECO:0000256" key="2">
    <source>
        <dbReference type="SAM" id="MobiDB-lite"/>
    </source>
</evidence>
<keyword evidence="1" id="KW-0732">Signal</keyword>
<protein>
    <recommendedName>
        <fullName evidence="5">RlpA-like protein double-psi beta-barrel domain-containing protein</fullName>
    </recommendedName>
</protein>
<name>A0A1K2ES12_STRAR</name>
<dbReference type="PANTHER" id="PTHR31836">
    <property type="match status" value="1"/>
</dbReference>